<evidence type="ECO:0000313" key="3">
    <source>
        <dbReference type="EMBL" id="MDD1007284.1"/>
    </source>
</evidence>
<gene>
    <name evidence="3" type="ORF">M5G27_07290</name>
</gene>
<name>A0A9X4BZ25_9PSED</name>
<keyword evidence="2" id="KW-0812">Transmembrane</keyword>
<feature type="region of interest" description="Disordered" evidence="1">
    <location>
        <begin position="152"/>
        <end position="186"/>
    </location>
</feature>
<organism evidence="3 4">
    <name type="scientific">Pseudomonas shahriarae</name>
    <dbReference type="NCBI Taxonomy" id="2745512"/>
    <lineage>
        <taxon>Bacteria</taxon>
        <taxon>Pseudomonadati</taxon>
        <taxon>Pseudomonadota</taxon>
        <taxon>Gammaproteobacteria</taxon>
        <taxon>Pseudomonadales</taxon>
        <taxon>Pseudomonadaceae</taxon>
        <taxon>Pseudomonas</taxon>
    </lineage>
</organism>
<comment type="caution">
    <text evidence="3">The sequence shown here is derived from an EMBL/GenBank/DDBJ whole genome shotgun (WGS) entry which is preliminary data.</text>
</comment>
<dbReference type="Proteomes" id="UP001148185">
    <property type="component" value="Unassembled WGS sequence"/>
</dbReference>
<evidence type="ECO:0000313" key="4">
    <source>
        <dbReference type="Proteomes" id="UP001148185"/>
    </source>
</evidence>
<keyword evidence="2" id="KW-0472">Membrane</keyword>
<accession>A0A9X4BZ25</accession>
<keyword evidence="2" id="KW-1133">Transmembrane helix</keyword>
<proteinExistence type="predicted"/>
<dbReference type="AlphaFoldDB" id="A0A9X4BZ25"/>
<evidence type="ECO:0000256" key="2">
    <source>
        <dbReference type="SAM" id="Phobius"/>
    </source>
</evidence>
<reference evidence="3 4" key="1">
    <citation type="submission" date="2022-05" db="EMBL/GenBank/DDBJ databases">
        <title>Novel Pseudomonas spp. Isolated from a Rainbow Trout Aquaculture Facility.</title>
        <authorList>
            <person name="Testerman T."/>
            <person name="Graf J."/>
        </authorList>
    </citation>
    <scope>NUCLEOTIDE SEQUENCE [LARGE SCALE GENOMIC DNA]</scope>
    <source>
        <strain evidence="3 4">ID1042</strain>
    </source>
</reference>
<sequence length="773" mass="81656">MVDEQLGELSAKISFKIDQKGILQARALLKQLEAQAKATGKAINAAFKNAGAGSAGQAAKNMVVAQKAQTQAQFQAQLHNAKFTKINNANQVGALKTQQQQVALQIKQAQLAAATQRTQAAAAKAQLQQHAQALGHQIQNSRLANLQQQHQIRAARAASQQHAAARRAAGQANTPAHGGPRSAHGGGLLGVGNHAIHRFGGVGRFAGGVANGGAINGLEGLAGGLGRASMGLGAVAGSALLVVAAFAAVVAASTGFARAAERASNTRSQRLGQFQAVGDKTPENAQRMNNRFENFAQTEGLSTKELGADYSKIVGALSSKVGVDKAADTAEGIFRYGKAQHLSNENMSKISLGMRQALGKGQLFSEEWTGQIAEHLGAHANEFGAEAWQKASGGKLTGDAALKAFSKDRQDRKISGDALTRFMMELGKTLDQHANDGGLLDKARNTQDSWDNRIGNQYQANMASAFENTGLEATMPALYNSLVEFLKAIEPQFEALGRSSSTVLDGVTSMVKGLTELANWFNNGKSYFDPKFMQDLSSAMDELGTSFTTYYHTIKQAFGIADDVGLFKTVGETLIGVITAVVDAIAAFADAITFLLRKVQDGLHFVGKIDDDKYNQIVKQREVDDKQRADIVARRELDRQGGGPMPNPAGNVDPTAPWRLTDGSDIPKLPTDMAVVSPKTGPIAFPNMEGATPKTPLVQPAVNGQAAASAVNNNVVNTFTINQAPITLTGVAPEEMKGVLEGYRQATEKTLQDVVNKLSPATAAATQSQARGN</sequence>
<keyword evidence="4" id="KW-1185">Reference proteome</keyword>
<evidence type="ECO:0000256" key="1">
    <source>
        <dbReference type="SAM" id="MobiDB-lite"/>
    </source>
</evidence>
<protein>
    <submittedName>
        <fullName evidence="3">Uncharacterized protein</fullName>
    </submittedName>
</protein>
<feature type="transmembrane region" description="Helical" evidence="2">
    <location>
        <begin position="232"/>
        <end position="257"/>
    </location>
</feature>
<dbReference type="EMBL" id="JAMDHA010000006">
    <property type="protein sequence ID" value="MDD1007284.1"/>
    <property type="molecule type" value="Genomic_DNA"/>
</dbReference>
<feature type="compositionally biased region" description="Low complexity" evidence="1">
    <location>
        <begin position="152"/>
        <end position="172"/>
    </location>
</feature>
<dbReference type="RefSeq" id="WP_273875756.1">
    <property type="nucleotide sequence ID" value="NZ_JAMDHA010000006.1"/>
</dbReference>